<keyword evidence="1" id="KW-0472">Membrane</keyword>
<reference evidence="2 3" key="1">
    <citation type="submission" date="2016-10" db="EMBL/GenBank/DDBJ databases">
        <authorList>
            <person name="de Groot N.N."/>
        </authorList>
    </citation>
    <scope>NUCLEOTIDE SEQUENCE [LARGE SCALE GENOMIC DNA]</scope>
    <source>
        <strain evidence="2 3">DSM 13760</strain>
    </source>
</reference>
<protein>
    <recommendedName>
        <fullName evidence="4">Tfp pilus assembly protein PilN</fullName>
    </recommendedName>
</protein>
<proteinExistence type="predicted"/>
<dbReference type="STRING" id="142588.SAMN04488559_10680"/>
<dbReference type="Proteomes" id="UP000198948">
    <property type="component" value="Unassembled WGS sequence"/>
</dbReference>
<dbReference type="OrthoDB" id="2182998at2"/>
<accession>A0A1H9S4P3</accession>
<evidence type="ECO:0000256" key="1">
    <source>
        <dbReference type="SAM" id="Phobius"/>
    </source>
</evidence>
<evidence type="ECO:0000313" key="2">
    <source>
        <dbReference type="EMBL" id="SER79595.1"/>
    </source>
</evidence>
<gene>
    <name evidence="2" type="ORF">SAMN04488559_10680</name>
</gene>
<dbReference type="RefSeq" id="WP_092651558.1">
    <property type="nucleotide sequence ID" value="NZ_FOHA01000006.1"/>
</dbReference>
<dbReference type="AlphaFoldDB" id="A0A1H9S4P3"/>
<keyword evidence="1" id="KW-1133">Transmembrane helix</keyword>
<evidence type="ECO:0008006" key="4">
    <source>
        <dbReference type="Google" id="ProtNLM"/>
    </source>
</evidence>
<feature type="transmembrane region" description="Helical" evidence="1">
    <location>
        <begin position="20"/>
        <end position="41"/>
    </location>
</feature>
<evidence type="ECO:0000313" key="3">
    <source>
        <dbReference type="Proteomes" id="UP000198948"/>
    </source>
</evidence>
<organism evidence="2 3">
    <name type="scientific">Isobaculum melis</name>
    <dbReference type="NCBI Taxonomy" id="142588"/>
    <lineage>
        <taxon>Bacteria</taxon>
        <taxon>Bacillati</taxon>
        <taxon>Bacillota</taxon>
        <taxon>Bacilli</taxon>
        <taxon>Lactobacillales</taxon>
        <taxon>Carnobacteriaceae</taxon>
        <taxon>Isobaculum</taxon>
    </lineage>
</organism>
<keyword evidence="3" id="KW-1185">Reference proteome</keyword>
<dbReference type="EMBL" id="FOHA01000006">
    <property type="protein sequence ID" value="SER79595.1"/>
    <property type="molecule type" value="Genomic_DNA"/>
</dbReference>
<keyword evidence="1" id="KW-0812">Transmembrane</keyword>
<sequence length="205" mass="23246">MNINLLPQKFVKNRATDLIIMGTIVASLFFIILIVVIQLFFSIQLSQLSGKVQQAKVEKFTLQNEASLLKESQSLDIQNYLTTFKTDKKLMSPVMGNFEKVAGGLNLKILNYQVFLIDPEDQSNQNQNFVGATGEPLLQPITIRLQGDLFDHTAKFKTEIEKIDWVYDVQPVRMTTENDKTESEFVIRIKKEQVTGAVEKEGAES</sequence>
<name>A0A1H9S4P3_9LACT</name>